<feature type="domain" description="C2H2-type" evidence="6">
    <location>
        <begin position="575"/>
        <end position="595"/>
    </location>
</feature>
<sequence length="694" mass="79345">MATLLDKLYDNILSDKMNTEICQKNVDVDLKNNDKSLRIQEQMNKVSSLLSFFSGTTTDGSSENNEIENNSGSAPNTKVSLSELTDIFSYEKKNGLQESSFSRKRSSTSETEMDMSKRKRRLHSHCPEIPRVNEWESRSTLSEDMAINGKRSNEIMNGQFNKTNPIPDKQPDEEVALHPMTPAPSLTPNVITQQVNNLPEPNPINNPTEFSSAKENPPELVEMPKLKEVSPISKEAFPPLENNNFVEKKRCEYGTCGYFSESDEKYRFHIKGHVNSSAFKCSYCDLNFAGLTYLSSHEKVCTLKNNIERDAPKPIATSTPSVIFNRNDKINIAKPQRINFNQPLTDGPGPSFHDALHKKPTQFIPNKDMPIQIMNSSFKQQQVKKDIIKTTPTFNSPNIPESSTARKKPFEIPNSGGVILANPPLQDKPVHQLPKPPVPMSIQPPTNEVKKRRIYCKVDSCEFSTEIETLYRDHYCEFHNRESNEICEYCSSGFSNKKILSQHKFKYCKIAASCIKKLHTDPRVDPNFLRKPMERQVFIDSDKREICLYECDYKGTSELDMVNHISNFHQAEGRFPCSSCELKFSSNDLLAAHEELYCSKISDKSVSRIKGLTSEYRCPHVTCNFSTYVIREFRQHLNGHCDNFTTRHSCNNCKQYFSNAAILEEHTRFPCTYKKTKRELNIVNTLVDIMYETC</sequence>
<reference evidence="8" key="1">
    <citation type="submission" date="2017-02" db="UniProtKB">
        <authorList>
            <consortium name="WormBaseParasite"/>
        </authorList>
    </citation>
    <scope>IDENTIFICATION</scope>
</reference>
<keyword evidence="2" id="KW-0677">Repeat</keyword>
<feature type="domain" description="C2H2-type" evidence="6">
    <location>
        <begin position="616"/>
        <end position="640"/>
    </location>
</feature>
<evidence type="ECO:0000256" key="3">
    <source>
        <dbReference type="ARBA" id="ARBA00022771"/>
    </source>
</evidence>
<evidence type="ECO:0000256" key="2">
    <source>
        <dbReference type="ARBA" id="ARBA00022737"/>
    </source>
</evidence>
<feature type="compositionally biased region" description="Low complexity" evidence="5">
    <location>
        <begin position="57"/>
        <end position="73"/>
    </location>
</feature>
<evidence type="ECO:0000313" key="8">
    <source>
        <dbReference type="WBParaSite" id="SPAL_0000427600.1"/>
    </source>
</evidence>
<feature type="region of interest" description="Disordered" evidence="5">
    <location>
        <begin position="95"/>
        <end position="124"/>
    </location>
</feature>
<evidence type="ECO:0000256" key="4">
    <source>
        <dbReference type="ARBA" id="ARBA00022833"/>
    </source>
</evidence>
<organism evidence="7 8">
    <name type="scientific">Strongyloides papillosus</name>
    <name type="common">Intestinal threadworm</name>
    <dbReference type="NCBI Taxonomy" id="174720"/>
    <lineage>
        <taxon>Eukaryota</taxon>
        <taxon>Metazoa</taxon>
        <taxon>Ecdysozoa</taxon>
        <taxon>Nematoda</taxon>
        <taxon>Chromadorea</taxon>
        <taxon>Rhabditida</taxon>
        <taxon>Tylenchina</taxon>
        <taxon>Panagrolaimomorpha</taxon>
        <taxon>Strongyloidoidea</taxon>
        <taxon>Strongyloididae</taxon>
        <taxon>Strongyloides</taxon>
    </lineage>
</organism>
<dbReference type="PANTHER" id="PTHR24379:SF121">
    <property type="entry name" value="C2H2-TYPE DOMAIN-CONTAINING PROTEIN"/>
    <property type="match status" value="1"/>
</dbReference>
<keyword evidence="7" id="KW-1185">Reference proteome</keyword>
<evidence type="ECO:0000313" key="7">
    <source>
        <dbReference type="Proteomes" id="UP000046392"/>
    </source>
</evidence>
<feature type="domain" description="C2H2-type" evidence="6">
    <location>
        <begin position="545"/>
        <end position="569"/>
    </location>
</feature>
<dbReference type="STRING" id="174720.A0A0N5BE49"/>
<dbReference type="AlphaFoldDB" id="A0A0N5BE49"/>
<dbReference type="PANTHER" id="PTHR24379">
    <property type="entry name" value="KRAB AND ZINC FINGER DOMAIN-CONTAINING"/>
    <property type="match status" value="1"/>
</dbReference>
<accession>A0A0N5BE49</accession>
<proteinExistence type="predicted"/>
<dbReference type="InterPro" id="IPR013087">
    <property type="entry name" value="Znf_C2H2_type"/>
</dbReference>
<keyword evidence="3" id="KW-0863">Zinc-finger</keyword>
<protein>
    <submittedName>
        <fullName evidence="8">C2H2-type domain-containing protein</fullName>
    </submittedName>
</protein>
<dbReference type="SMART" id="SM00355">
    <property type="entry name" value="ZnF_C2H2"/>
    <property type="match status" value="7"/>
</dbReference>
<keyword evidence="1" id="KW-0479">Metal-binding</keyword>
<feature type="domain" description="C2H2-type" evidence="6">
    <location>
        <begin position="454"/>
        <end position="479"/>
    </location>
</feature>
<name>A0A0N5BE49_STREA</name>
<keyword evidence="4" id="KW-0862">Zinc</keyword>
<feature type="domain" description="C2H2-type" evidence="6">
    <location>
        <begin position="648"/>
        <end position="668"/>
    </location>
</feature>
<feature type="domain" description="C2H2-type" evidence="6">
    <location>
        <begin position="279"/>
        <end position="299"/>
    </location>
</feature>
<dbReference type="WBParaSite" id="SPAL_0000427600.1">
    <property type="protein sequence ID" value="SPAL_0000427600.1"/>
    <property type="gene ID" value="SPAL_0000427600"/>
</dbReference>
<evidence type="ECO:0000259" key="6">
    <source>
        <dbReference type="SMART" id="SM00355"/>
    </source>
</evidence>
<evidence type="ECO:0000256" key="1">
    <source>
        <dbReference type="ARBA" id="ARBA00022723"/>
    </source>
</evidence>
<evidence type="ECO:0000256" key="5">
    <source>
        <dbReference type="SAM" id="MobiDB-lite"/>
    </source>
</evidence>
<feature type="region of interest" description="Disordered" evidence="5">
    <location>
        <begin position="57"/>
        <end position="78"/>
    </location>
</feature>
<dbReference type="GO" id="GO:0008270">
    <property type="term" value="F:zinc ion binding"/>
    <property type="evidence" value="ECO:0007669"/>
    <property type="project" value="UniProtKB-KW"/>
</dbReference>
<feature type="domain" description="C2H2-type" evidence="6">
    <location>
        <begin position="249"/>
        <end position="273"/>
    </location>
</feature>
<dbReference type="Proteomes" id="UP000046392">
    <property type="component" value="Unplaced"/>
</dbReference>